<evidence type="ECO:0000256" key="7">
    <source>
        <dbReference type="ARBA" id="ARBA00023054"/>
    </source>
</evidence>
<dbReference type="SUPFAM" id="SSF52058">
    <property type="entry name" value="L domain-like"/>
    <property type="match status" value="2"/>
</dbReference>
<feature type="region of interest" description="Disordered" evidence="8">
    <location>
        <begin position="1411"/>
        <end position="1432"/>
    </location>
</feature>
<name>A0ABC9B591_9POAL</name>
<evidence type="ECO:0000313" key="15">
    <source>
        <dbReference type="Proteomes" id="UP001497457"/>
    </source>
</evidence>
<dbReference type="PANTHER" id="PTHR36766:SF40">
    <property type="entry name" value="DISEASE RESISTANCE PROTEIN RGA3"/>
    <property type="match status" value="1"/>
</dbReference>
<dbReference type="SUPFAM" id="SSF52047">
    <property type="entry name" value="RNI-like"/>
    <property type="match status" value="1"/>
</dbReference>
<dbReference type="SUPFAM" id="SSF52540">
    <property type="entry name" value="P-loop containing nucleoside triphosphate hydrolases"/>
    <property type="match status" value="1"/>
</dbReference>
<feature type="region of interest" description="Disordered" evidence="8">
    <location>
        <begin position="1375"/>
        <end position="1396"/>
    </location>
</feature>
<evidence type="ECO:0000259" key="13">
    <source>
        <dbReference type="Pfam" id="PF25019"/>
    </source>
</evidence>
<feature type="domain" description="Disease resistance R13L4/SHOC-2-like LRR" evidence="12">
    <location>
        <begin position="563"/>
        <end position="697"/>
    </location>
</feature>
<dbReference type="Proteomes" id="UP001497457">
    <property type="component" value="Chromosome 24b"/>
</dbReference>
<feature type="compositionally biased region" description="Acidic residues" evidence="8">
    <location>
        <begin position="1309"/>
        <end position="1318"/>
    </location>
</feature>
<keyword evidence="6" id="KW-0067">ATP-binding</keyword>
<dbReference type="InterPro" id="IPR056789">
    <property type="entry name" value="LRR_R13L1-DRL21"/>
</dbReference>
<dbReference type="Pfam" id="PF18052">
    <property type="entry name" value="Rx_N"/>
    <property type="match status" value="1"/>
</dbReference>
<dbReference type="Gene3D" id="1.20.5.4130">
    <property type="match status" value="1"/>
</dbReference>
<proteinExistence type="inferred from homology"/>
<dbReference type="GO" id="GO:0051707">
    <property type="term" value="P:response to other organism"/>
    <property type="evidence" value="ECO:0007669"/>
    <property type="project" value="UniProtKB-ARBA"/>
</dbReference>
<dbReference type="Pfam" id="PF25019">
    <property type="entry name" value="LRR_R13L1-DRL21"/>
    <property type="match status" value="1"/>
</dbReference>
<keyword evidence="4" id="KW-0547">Nucleotide-binding</keyword>
<keyword evidence="7" id="KW-0175">Coiled coil</keyword>
<protein>
    <submittedName>
        <fullName evidence="14">Uncharacterized protein</fullName>
    </submittedName>
</protein>
<dbReference type="Gene3D" id="1.10.8.430">
    <property type="entry name" value="Helical domain of apoptotic protease-activating factors"/>
    <property type="match status" value="1"/>
</dbReference>
<evidence type="ECO:0000259" key="11">
    <source>
        <dbReference type="Pfam" id="PF23559"/>
    </source>
</evidence>
<comment type="similarity">
    <text evidence="1">Belongs to the disease resistance NB-LRR family.</text>
</comment>
<dbReference type="Gene3D" id="3.80.10.10">
    <property type="entry name" value="Ribonuclease Inhibitor"/>
    <property type="match status" value="3"/>
</dbReference>
<evidence type="ECO:0000256" key="5">
    <source>
        <dbReference type="ARBA" id="ARBA00022821"/>
    </source>
</evidence>
<dbReference type="InterPro" id="IPR055414">
    <property type="entry name" value="LRR_R13L4/SHOC2-like"/>
</dbReference>
<dbReference type="FunFam" id="3.40.50.300:FF:001091">
    <property type="entry name" value="Probable disease resistance protein At1g61300"/>
    <property type="match status" value="1"/>
</dbReference>
<dbReference type="PANTHER" id="PTHR36766">
    <property type="entry name" value="PLANT BROAD-SPECTRUM MILDEW RESISTANCE PROTEIN RPW8"/>
    <property type="match status" value="1"/>
</dbReference>
<feature type="domain" description="NB-ARC" evidence="9">
    <location>
        <begin position="176"/>
        <end position="357"/>
    </location>
</feature>
<evidence type="ECO:0000259" key="12">
    <source>
        <dbReference type="Pfam" id="PF23598"/>
    </source>
</evidence>
<dbReference type="InterPro" id="IPR058922">
    <property type="entry name" value="WHD_DRP"/>
</dbReference>
<sequence>MSGFGEIIASAVGKQILSKLSELAKEEATLQWRFKDDVDDMVEKMQDLEAVLHDADDRQRRGGSDGEVVGRWLTKFKCVAYDVEQVLDEVDASELLRKSQPKLKLFFSWNNQLLQRVTMPHKLKNVRKKIEKIGKEGQALKLVQQETRAETSIKNESFAGISDDSQKQAMVGRDVEKDKIISLLLRKEANEDISIIPIVGLGGLGKTTLAESVYADKKVNDFDVYAWVHVSKEFDLHKIGSAILKSINSSINLDNCRLQFLQDNLKKELATTSYLIVLDDLWEEDGHKLERLKQMLQHGRKGSKVILTTRNQSIVAKLSTGVLANQRKIRPVPESDQINLGVLSTEHCWEVIKQTAFGPDDDLHTGLEEIGRQIAEKCGGVPLVANALGQVMSELRTVEAWEKIKNTNIDLGSRDHKDTLERLMLSYYYMKLEFKMCFTYLATFTKGFVMDSDRLIQQWKALGYIKGEDDGIRCINYLLWMSFLQISRSSWDSPSPAHAKAPRELSMHDLVHDLATIIMGNEFIVVNASEPRTLKKGKHHYCRHVQLINYQNQYKIFKDLPAKIRSFHVRDSGNLQLPKNAFSRSKYIRVLDLSGCLVEEQSAPCNILLPSSLQMKLLRYFDATGLQMRSLPMSFHTLQNMQTLILSNCSLETLPDSVCSLQKLSYLDLSENTSLNKLPDKFGFLNNLIFLNMSRCSKLAKLPENVSLVSLENLNLSGCHEFENMPKDISNLQNLRYLNLSDCYKVSMLPESLCQLKNLRDLDLSDCHNLDVLPKCFGNLLELESLNLTSCPKLGSLPESFGTMVKLKYLNLSYCIRLRELPSSIGDLKLQVLDISASSLRYLPESISNMTTLTQFVVTSGHHRMFGKAQEVKRCLNLPGRVVHRVQKTDTRGCSNIVELTQLNCRELLIRDLENMTKLEDAERARLRDKSCLRQLVLRWNSNNSENMKNGADESKSVLERLIPPRTLEQFMIHGYLGKDFPNSWMSHISSYLPCLTYLSLTDFGECDNLPPFGQLPNLRSLYMQKIPNVTKIGKEFYGEGGTCKKLRLIQLQSMENLAEWWTTRSGKEDEDFLIPNLHNLELKDCPKLKFLPYPPKSMFWFLNNSAEVLPGQGFGNLSSPALPYGMGINKCDLCPDKWHRLQHLPTLEVFSLTSCSGLRALPQDILCFTSLRKLSLCSLKDLETLPEWLGNLTALQYFGIQNCYNLTFFPDSMKNLSSLQILIILECEGVKILPEWLGQLMSLQELSIGVCPNITSLPKTIRNLTTLEELYISGCPNLVKRCRREDADMISHILKVTLKLHEEPEGPKEEEELEGGLEAEQRLEESEISSSSGSEELGIDEQGGRLEGQEGQEGEIILDDDGIAIDLTTLFEPPKLKRQRESGSSSFEPPELYDHHSRLYSDKDVLEELEMSDSDTEFLLESENDEDDEEDTALLTPIFDQAKSIVTESTKPMTIRPCMPKLRITKSI</sequence>
<feature type="domain" description="R13L1/DRL21-like LRR repeat region" evidence="13">
    <location>
        <begin position="897"/>
        <end position="1026"/>
    </location>
</feature>
<dbReference type="InterPro" id="IPR042197">
    <property type="entry name" value="Apaf_helical"/>
</dbReference>
<evidence type="ECO:0000256" key="8">
    <source>
        <dbReference type="SAM" id="MobiDB-lite"/>
    </source>
</evidence>
<evidence type="ECO:0000259" key="9">
    <source>
        <dbReference type="Pfam" id="PF00931"/>
    </source>
</evidence>
<dbReference type="Pfam" id="PF00560">
    <property type="entry name" value="LRR_1"/>
    <property type="match status" value="3"/>
</dbReference>
<evidence type="ECO:0000256" key="4">
    <source>
        <dbReference type="ARBA" id="ARBA00022741"/>
    </source>
</evidence>
<keyword evidence="2" id="KW-0433">Leucine-rich repeat</keyword>
<reference evidence="14 15" key="2">
    <citation type="submission" date="2024-10" db="EMBL/GenBank/DDBJ databases">
        <authorList>
            <person name="Ryan C."/>
        </authorList>
    </citation>
    <scope>NUCLEOTIDE SEQUENCE [LARGE SCALE GENOMIC DNA]</scope>
</reference>
<dbReference type="SMART" id="SM00369">
    <property type="entry name" value="LRR_TYP"/>
    <property type="match status" value="3"/>
</dbReference>
<dbReference type="InterPro" id="IPR027417">
    <property type="entry name" value="P-loop_NTPase"/>
</dbReference>
<organism evidence="14 15">
    <name type="scientific">Urochloa decumbens</name>
    <dbReference type="NCBI Taxonomy" id="240449"/>
    <lineage>
        <taxon>Eukaryota</taxon>
        <taxon>Viridiplantae</taxon>
        <taxon>Streptophyta</taxon>
        <taxon>Embryophyta</taxon>
        <taxon>Tracheophyta</taxon>
        <taxon>Spermatophyta</taxon>
        <taxon>Magnoliopsida</taxon>
        <taxon>Liliopsida</taxon>
        <taxon>Poales</taxon>
        <taxon>Poaceae</taxon>
        <taxon>PACMAD clade</taxon>
        <taxon>Panicoideae</taxon>
        <taxon>Panicodae</taxon>
        <taxon>Paniceae</taxon>
        <taxon>Melinidinae</taxon>
        <taxon>Urochloa</taxon>
    </lineage>
</organism>
<keyword evidence="5" id="KW-0611">Plant defense</keyword>
<dbReference type="GO" id="GO:0006952">
    <property type="term" value="P:defense response"/>
    <property type="evidence" value="ECO:0007669"/>
    <property type="project" value="UniProtKB-KW"/>
</dbReference>
<dbReference type="EMBL" id="OZ075134">
    <property type="protein sequence ID" value="CAL4993344.1"/>
    <property type="molecule type" value="Genomic_DNA"/>
</dbReference>
<dbReference type="Pfam" id="PF00931">
    <property type="entry name" value="NB-ARC"/>
    <property type="match status" value="1"/>
</dbReference>
<keyword evidence="15" id="KW-1185">Reference proteome</keyword>
<dbReference type="InterPro" id="IPR002182">
    <property type="entry name" value="NB-ARC"/>
</dbReference>
<dbReference type="Gene3D" id="3.40.50.300">
    <property type="entry name" value="P-loop containing nucleotide triphosphate hydrolases"/>
    <property type="match status" value="1"/>
</dbReference>
<evidence type="ECO:0000313" key="14">
    <source>
        <dbReference type="EMBL" id="CAL4993344.1"/>
    </source>
</evidence>
<evidence type="ECO:0000256" key="3">
    <source>
        <dbReference type="ARBA" id="ARBA00022737"/>
    </source>
</evidence>
<feature type="domain" description="Disease resistance R13L4/SHOC-2-like LRR" evidence="12">
    <location>
        <begin position="1140"/>
        <end position="1275"/>
    </location>
</feature>
<dbReference type="PRINTS" id="PR00364">
    <property type="entry name" value="DISEASERSIST"/>
</dbReference>
<dbReference type="InterPro" id="IPR003591">
    <property type="entry name" value="Leu-rich_rpt_typical-subtyp"/>
</dbReference>
<evidence type="ECO:0000256" key="6">
    <source>
        <dbReference type="ARBA" id="ARBA00022840"/>
    </source>
</evidence>
<evidence type="ECO:0000259" key="10">
    <source>
        <dbReference type="Pfam" id="PF18052"/>
    </source>
</evidence>
<gene>
    <name evidence="14" type="ORF">URODEC1_LOCUS61492</name>
</gene>
<feature type="region of interest" description="Disordered" evidence="8">
    <location>
        <begin position="1302"/>
        <end position="1351"/>
    </location>
</feature>
<feature type="domain" description="Disease resistance protein winged helix" evidence="11">
    <location>
        <begin position="444"/>
        <end position="515"/>
    </location>
</feature>
<dbReference type="GO" id="GO:0005524">
    <property type="term" value="F:ATP binding"/>
    <property type="evidence" value="ECO:0007669"/>
    <property type="project" value="UniProtKB-KW"/>
</dbReference>
<dbReference type="InterPro" id="IPR041118">
    <property type="entry name" value="Rx_N"/>
</dbReference>
<evidence type="ECO:0000256" key="1">
    <source>
        <dbReference type="ARBA" id="ARBA00008894"/>
    </source>
</evidence>
<keyword evidence="3" id="KW-0677">Repeat</keyword>
<dbReference type="Pfam" id="PF23559">
    <property type="entry name" value="WHD_DRP"/>
    <property type="match status" value="1"/>
</dbReference>
<dbReference type="InterPro" id="IPR032675">
    <property type="entry name" value="LRR_dom_sf"/>
</dbReference>
<evidence type="ECO:0000256" key="2">
    <source>
        <dbReference type="ARBA" id="ARBA00022614"/>
    </source>
</evidence>
<accession>A0ABC9B591</accession>
<feature type="domain" description="Disease resistance N-terminal" evidence="10">
    <location>
        <begin position="16"/>
        <end position="106"/>
    </location>
</feature>
<reference evidence="15" key="1">
    <citation type="submission" date="2024-06" db="EMBL/GenBank/DDBJ databases">
        <authorList>
            <person name="Ryan C."/>
        </authorList>
    </citation>
    <scope>NUCLEOTIDE SEQUENCE [LARGE SCALE GENOMIC DNA]</scope>
</reference>
<dbReference type="InterPro" id="IPR001611">
    <property type="entry name" value="Leu-rich_rpt"/>
</dbReference>
<dbReference type="Pfam" id="PF23598">
    <property type="entry name" value="LRR_14"/>
    <property type="match status" value="2"/>
</dbReference>